<protein>
    <recommendedName>
        <fullName evidence="16">G-protein coupled receptors family 1 profile domain-containing protein</fullName>
    </recommendedName>
</protein>
<comment type="subunit">
    <text evidence="12">Interacts with IL8. Interacts with GNAI2.</text>
</comment>
<evidence type="ECO:0000256" key="12">
    <source>
        <dbReference type="ARBA" id="ARBA00034130"/>
    </source>
</evidence>
<dbReference type="SUPFAM" id="SSF81321">
    <property type="entry name" value="Family A G protein-coupled receptor-like"/>
    <property type="match status" value="1"/>
</dbReference>
<feature type="transmembrane region" description="Helical" evidence="15">
    <location>
        <begin position="185"/>
        <end position="205"/>
    </location>
</feature>
<dbReference type="PROSITE" id="PS50262">
    <property type="entry name" value="G_PROTEIN_RECEP_F1_2"/>
    <property type="match status" value="1"/>
</dbReference>
<keyword evidence="9 13" id="KW-0675">Receptor</keyword>
<feature type="transmembrane region" description="Helical" evidence="15">
    <location>
        <begin position="317"/>
        <end position="341"/>
    </location>
</feature>
<evidence type="ECO:0000256" key="13">
    <source>
        <dbReference type="RuleBase" id="RU000688"/>
    </source>
</evidence>
<dbReference type="EMBL" id="JAHRIN010051240">
    <property type="protein sequence ID" value="MEQ2209369.1"/>
    <property type="molecule type" value="Genomic_DNA"/>
</dbReference>
<keyword evidence="11 13" id="KW-0807">Transducer</keyword>
<evidence type="ECO:0000256" key="2">
    <source>
        <dbReference type="ARBA" id="ARBA00022475"/>
    </source>
</evidence>
<dbReference type="PRINTS" id="PR00237">
    <property type="entry name" value="GPCRRHODOPSN"/>
</dbReference>
<dbReference type="Proteomes" id="UP001434883">
    <property type="component" value="Unassembled WGS sequence"/>
</dbReference>
<dbReference type="PANTHER" id="PTHR10489">
    <property type="entry name" value="CELL ADHESION MOLECULE"/>
    <property type="match status" value="1"/>
</dbReference>
<dbReference type="InterPro" id="IPR000174">
    <property type="entry name" value="Chemokine_CXCR_1/2"/>
</dbReference>
<feature type="region of interest" description="Disordered" evidence="14">
    <location>
        <begin position="361"/>
        <end position="382"/>
    </location>
</feature>
<keyword evidence="6 13" id="KW-0297">G-protein coupled receptor</keyword>
<dbReference type="PANTHER" id="PTHR10489:SF930">
    <property type="entry name" value="C-X-C CHEMOKINE RECEPTOR TYPE 1-LIKE"/>
    <property type="match status" value="1"/>
</dbReference>
<evidence type="ECO:0000256" key="14">
    <source>
        <dbReference type="SAM" id="MobiDB-lite"/>
    </source>
</evidence>
<dbReference type="InterPro" id="IPR017452">
    <property type="entry name" value="GPCR_Rhodpsn_7TM"/>
</dbReference>
<proteinExistence type="inferred from homology"/>
<evidence type="ECO:0000256" key="5">
    <source>
        <dbReference type="ARBA" id="ARBA00022989"/>
    </source>
</evidence>
<evidence type="ECO:0000256" key="10">
    <source>
        <dbReference type="ARBA" id="ARBA00023180"/>
    </source>
</evidence>
<name>A0ABV0RMW5_9TELE</name>
<sequence length="382" mass="43366">PAHIVVFLEKLLHWHGVIWMLGFSIKIAKKAMSITYTFTDDFFDLNETVLLDLDPNTISCKPKHLEPMAAWISAFILLANFLLAVPGNVLVGWVIISSRKVLTSSEVYLFHLTVADGLMALTLPFFAVALVQGWLFGKFMCKFLNLIIEANFYTSIIFLACISIDRYLVIVHAHKTHRSKQRKCSRILCAAVWALGWALALPALFNDTDKFDDSERLICTETFHIGSANSWRLANRAFRHIFGFLIPLEVMIVCYSATITRLLKTHGFQKHRAMRVIITVVIVFLLCWAPYHITMMVDTLIRASLIPFDCDVRTSVTLALGITNTLGLLHSSINPFLYAFVGEKFRKKMMHLLQKKLRKERMSGSRFSRSSSHSSEGTGTFL</sequence>
<evidence type="ECO:0000256" key="15">
    <source>
        <dbReference type="SAM" id="Phobius"/>
    </source>
</evidence>
<comment type="similarity">
    <text evidence="13">Belongs to the G-protein coupled receptor 1 family.</text>
</comment>
<evidence type="ECO:0000313" key="18">
    <source>
        <dbReference type="Proteomes" id="UP001434883"/>
    </source>
</evidence>
<keyword evidence="4 13" id="KW-0812">Transmembrane</keyword>
<dbReference type="PRINTS" id="PR00427">
    <property type="entry name" value="INTRLEUKIN8R"/>
</dbReference>
<feature type="transmembrane region" description="Helical" evidence="15">
    <location>
        <begin position="108"/>
        <end position="131"/>
    </location>
</feature>
<reference evidence="17 18" key="1">
    <citation type="submission" date="2021-06" db="EMBL/GenBank/DDBJ databases">
        <authorList>
            <person name="Palmer J.M."/>
        </authorList>
    </citation>
    <scope>NUCLEOTIDE SEQUENCE [LARGE SCALE GENOMIC DNA]</scope>
    <source>
        <strain evidence="17 18">XC_2019</strain>
        <tissue evidence="17">Muscle</tissue>
    </source>
</reference>
<accession>A0ABV0RMW5</accession>
<evidence type="ECO:0000313" key="17">
    <source>
        <dbReference type="EMBL" id="MEQ2209369.1"/>
    </source>
</evidence>
<evidence type="ECO:0000256" key="7">
    <source>
        <dbReference type="ARBA" id="ARBA00023136"/>
    </source>
</evidence>
<keyword evidence="18" id="KW-1185">Reference proteome</keyword>
<evidence type="ECO:0000256" key="1">
    <source>
        <dbReference type="ARBA" id="ARBA00004651"/>
    </source>
</evidence>
<keyword evidence="10" id="KW-0325">Glycoprotein</keyword>
<keyword evidence="2" id="KW-1003">Cell membrane</keyword>
<evidence type="ECO:0000256" key="8">
    <source>
        <dbReference type="ARBA" id="ARBA00023157"/>
    </source>
</evidence>
<gene>
    <name evidence="17" type="ORF">XENOCAPTIV_029126</name>
</gene>
<keyword evidence="3" id="KW-0145">Chemotaxis</keyword>
<evidence type="ECO:0000256" key="3">
    <source>
        <dbReference type="ARBA" id="ARBA00022500"/>
    </source>
</evidence>
<evidence type="ECO:0000256" key="4">
    <source>
        <dbReference type="ARBA" id="ARBA00022692"/>
    </source>
</evidence>
<dbReference type="InterPro" id="IPR050119">
    <property type="entry name" value="CCR1-9-like"/>
</dbReference>
<feature type="domain" description="G-protein coupled receptors family 1 profile" evidence="16">
    <location>
        <begin position="87"/>
        <end position="338"/>
    </location>
</feature>
<organism evidence="17 18">
    <name type="scientific">Xenoophorus captivus</name>
    <dbReference type="NCBI Taxonomy" id="1517983"/>
    <lineage>
        <taxon>Eukaryota</taxon>
        <taxon>Metazoa</taxon>
        <taxon>Chordata</taxon>
        <taxon>Craniata</taxon>
        <taxon>Vertebrata</taxon>
        <taxon>Euteleostomi</taxon>
        <taxon>Actinopterygii</taxon>
        <taxon>Neopterygii</taxon>
        <taxon>Teleostei</taxon>
        <taxon>Neoteleostei</taxon>
        <taxon>Acanthomorphata</taxon>
        <taxon>Ovalentaria</taxon>
        <taxon>Atherinomorphae</taxon>
        <taxon>Cyprinodontiformes</taxon>
        <taxon>Goodeidae</taxon>
        <taxon>Xenoophorus</taxon>
    </lineage>
</organism>
<dbReference type="Pfam" id="PF00001">
    <property type="entry name" value="7tm_1"/>
    <property type="match status" value="1"/>
</dbReference>
<keyword evidence="7 15" id="KW-0472">Membrane</keyword>
<keyword evidence="8" id="KW-1015">Disulfide bond</keyword>
<comment type="caution">
    <text evidence="17">The sequence shown here is derived from an EMBL/GenBank/DDBJ whole genome shotgun (WGS) entry which is preliminary data.</text>
</comment>
<comment type="subcellular location">
    <subcellularLocation>
        <location evidence="1">Cell membrane</location>
        <topology evidence="1">Multi-pass membrane protein</topology>
    </subcellularLocation>
</comment>
<feature type="transmembrane region" description="Helical" evidence="15">
    <location>
        <begin position="275"/>
        <end position="297"/>
    </location>
</feature>
<dbReference type="Gene3D" id="1.20.1070.10">
    <property type="entry name" value="Rhodopsin 7-helix transmembrane proteins"/>
    <property type="match status" value="1"/>
</dbReference>
<evidence type="ECO:0000256" key="11">
    <source>
        <dbReference type="ARBA" id="ARBA00023224"/>
    </source>
</evidence>
<evidence type="ECO:0000256" key="9">
    <source>
        <dbReference type="ARBA" id="ARBA00023170"/>
    </source>
</evidence>
<dbReference type="InterPro" id="IPR000276">
    <property type="entry name" value="GPCR_Rhodpsn"/>
</dbReference>
<dbReference type="PROSITE" id="PS00237">
    <property type="entry name" value="G_PROTEIN_RECEP_F1_1"/>
    <property type="match status" value="1"/>
</dbReference>
<feature type="transmembrane region" description="Helical" evidence="15">
    <location>
        <begin position="71"/>
        <end position="96"/>
    </location>
</feature>
<evidence type="ECO:0000259" key="16">
    <source>
        <dbReference type="PROSITE" id="PS50262"/>
    </source>
</evidence>
<feature type="non-terminal residue" evidence="17">
    <location>
        <position position="1"/>
    </location>
</feature>
<evidence type="ECO:0000256" key="6">
    <source>
        <dbReference type="ARBA" id="ARBA00023040"/>
    </source>
</evidence>
<keyword evidence="5 15" id="KW-1133">Transmembrane helix</keyword>
<feature type="transmembrane region" description="Helical" evidence="15">
    <location>
        <begin position="241"/>
        <end position="263"/>
    </location>
</feature>
<feature type="transmembrane region" description="Helical" evidence="15">
    <location>
        <begin position="143"/>
        <end position="164"/>
    </location>
</feature>
<feature type="compositionally biased region" description="Low complexity" evidence="14">
    <location>
        <begin position="364"/>
        <end position="375"/>
    </location>
</feature>